<gene>
    <name evidence="2" type="ORF">H9942_07535</name>
</gene>
<name>A0A9D2LZ54_9FIRM</name>
<dbReference type="InterPro" id="IPR003961">
    <property type="entry name" value="FN3_dom"/>
</dbReference>
<protein>
    <recommendedName>
        <fullName evidence="1">Fibronectin type-III domain-containing protein</fullName>
    </recommendedName>
</protein>
<dbReference type="InterPro" id="IPR013783">
    <property type="entry name" value="Ig-like_fold"/>
</dbReference>
<evidence type="ECO:0000313" key="3">
    <source>
        <dbReference type="Proteomes" id="UP000824214"/>
    </source>
</evidence>
<evidence type="ECO:0000313" key="2">
    <source>
        <dbReference type="EMBL" id="HJB37903.1"/>
    </source>
</evidence>
<dbReference type="InterPro" id="IPR036116">
    <property type="entry name" value="FN3_sf"/>
</dbReference>
<sequence>MLVNPKYTEPPLTVPLDAPTEVSAEAENAQVTIKWTDPKNKYATPEGEEAQDPQQLVAVWDHTVLVRKVGSNPTGPSDGTVVVSTTVRNQYQTTGYTDTGLVNDTSYHYGVFSFNEDGVASAGAFVEATPIAGTPLAQLPEGTIIKINENGTPVEFYLAKHSYEPDLNGAGRELLVRKIPDSFYNWNDTAWNAYNGSSISDWCVGTYRSRLSTKVQSLISGTKFRVTNGAGNTNVGVPSGNTEVTTMQADVFILSLAELGMTADIANVEGATLPTAALLRQLDPSGLTPSSQWTRTNRRYQNAAAYMATAHSSIPSEERVVTTQPVRPCFTLPESTLVDENLNLIEE</sequence>
<comment type="caution">
    <text evidence="2">The sequence shown here is derived from an EMBL/GenBank/DDBJ whole genome shotgun (WGS) entry which is preliminary data.</text>
</comment>
<feature type="domain" description="Fibronectin type-III" evidence="1">
    <location>
        <begin position="16"/>
        <end position="120"/>
    </location>
</feature>
<organism evidence="2 3">
    <name type="scientific">Candidatus Acutalibacter ornithocaccae</name>
    <dbReference type="NCBI Taxonomy" id="2838416"/>
    <lineage>
        <taxon>Bacteria</taxon>
        <taxon>Bacillati</taxon>
        <taxon>Bacillota</taxon>
        <taxon>Clostridia</taxon>
        <taxon>Eubacteriales</taxon>
        <taxon>Acutalibacteraceae</taxon>
        <taxon>Acutalibacter</taxon>
    </lineage>
</organism>
<accession>A0A9D2LZ54</accession>
<reference evidence="2" key="1">
    <citation type="journal article" date="2021" name="PeerJ">
        <title>Extensive microbial diversity within the chicken gut microbiome revealed by metagenomics and culture.</title>
        <authorList>
            <person name="Gilroy R."/>
            <person name="Ravi A."/>
            <person name="Getino M."/>
            <person name="Pursley I."/>
            <person name="Horton D.L."/>
            <person name="Alikhan N.F."/>
            <person name="Baker D."/>
            <person name="Gharbi K."/>
            <person name="Hall N."/>
            <person name="Watson M."/>
            <person name="Adriaenssens E.M."/>
            <person name="Foster-Nyarko E."/>
            <person name="Jarju S."/>
            <person name="Secka A."/>
            <person name="Antonio M."/>
            <person name="Oren A."/>
            <person name="Chaudhuri R.R."/>
            <person name="La Ragione R."/>
            <person name="Hildebrand F."/>
            <person name="Pallen M.J."/>
        </authorList>
    </citation>
    <scope>NUCLEOTIDE SEQUENCE</scope>
    <source>
        <strain evidence="2">ChiBcolR8-3208</strain>
    </source>
</reference>
<dbReference type="AlphaFoldDB" id="A0A9D2LZ54"/>
<dbReference type="Pfam" id="PF19789">
    <property type="entry name" value="DUF6273"/>
    <property type="match status" value="1"/>
</dbReference>
<proteinExistence type="predicted"/>
<reference evidence="2" key="2">
    <citation type="submission" date="2021-04" db="EMBL/GenBank/DDBJ databases">
        <authorList>
            <person name="Gilroy R."/>
        </authorList>
    </citation>
    <scope>NUCLEOTIDE SEQUENCE</scope>
    <source>
        <strain evidence="2">ChiBcolR8-3208</strain>
    </source>
</reference>
<evidence type="ECO:0000259" key="1">
    <source>
        <dbReference type="SMART" id="SM00060"/>
    </source>
</evidence>
<dbReference type="Proteomes" id="UP000824214">
    <property type="component" value="Unassembled WGS sequence"/>
</dbReference>
<dbReference type="Gene3D" id="2.60.40.10">
    <property type="entry name" value="Immunoglobulins"/>
    <property type="match status" value="1"/>
</dbReference>
<dbReference type="EMBL" id="DWXZ01000160">
    <property type="protein sequence ID" value="HJB37903.1"/>
    <property type="molecule type" value="Genomic_DNA"/>
</dbReference>
<dbReference type="SMART" id="SM00060">
    <property type="entry name" value="FN3"/>
    <property type="match status" value="1"/>
</dbReference>
<dbReference type="SUPFAM" id="SSF49265">
    <property type="entry name" value="Fibronectin type III"/>
    <property type="match status" value="1"/>
</dbReference>
<dbReference type="InterPro" id="IPR046240">
    <property type="entry name" value="DUF6273"/>
</dbReference>